<name>A0A4C1W3S6_EUMVA</name>
<keyword evidence="3" id="KW-1185">Reference proteome</keyword>
<evidence type="ECO:0000313" key="3">
    <source>
        <dbReference type="Proteomes" id="UP000299102"/>
    </source>
</evidence>
<sequence length="135" mass="15637">MTKPLSFRIHGGRKANRLRHRRRKTGEDFEKLVGVTSLKYVKLKMCDRHTDKAGRYMESVRFLIKANAGTGAAGRRRFFRIAERNSRRRFRSRGGCRNQLQMTPRQKQGLYLSARGPAQSEPLRRSRRCVLSGSS</sequence>
<organism evidence="2 3">
    <name type="scientific">Eumeta variegata</name>
    <name type="common">Bagworm moth</name>
    <name type="synonym">Eumeta japonica</name>
    <dbReference type="NCBI Taxonomy" id="151549"/>
    <lineage>
        <taxon>Eukaryota</taxon>
        <taxon>Metazoa</taxon>
        <taxon>Ecdysozoa</taxon>
        <taxon>Arthropoda</taxon>
        <taxon>Hexapoda</taxon>
        <taxon>Insecta</taxon>
        <taxon>Pterygota</taxon>
        <taxon>Neoptera</taxon>
        <taxon>Endopterygota</taxon>
        <taxon>Lepidoptera</taxon>
        <taxon>Glossata</taxon>
        <taxon>Ditrysia</taxon>
        <taxon>Tineoidea</taxon>
        <taxon>Psychidae</taxon>
        <taxon>Oiketicinae</taxon>
        <taxon>Eumeta</taxon>
    </lineage>
</organism>
<accession>A0A4C1W3S6</accession>
<protein>
    <submittedName>
        <fullName evidence="2">Uncharacterized protein</fullName>
    </submittedName>
</protein>
<dbReference type="Proteomes" id="UP000299102">
    <property type="component" value="Unassembled WGS sequence"/>
</dbReference>
<feature type="region of interest" description="Disordered" evidence="1">
    <location>
        <begin position="89"/>
        <end position="135"/>
    </location>
</feature>
<evidence type="ECO:0000256" key="1">
    <source>
        <dbReference type="SAM" id="MobiDB-lite"/>
    </source>
</evidence>
<gene>
    <name evidence="2" type="ORF">EVAR_81523_1</name>
</gene>
<dbReference type="EMBL" id="BGZK01000457">
    <property type="protein sequence ID" value="GBP44755.1"/>
    <property type="molecule type" value="Genomic_DNA"/>
</dbReference>
<evidence type="ECO:0000313" key="2">
    <source>
        <dbReference type="EMBL" id="GBP44755.1"/>
    </source>
</evidence>
<reference evidence="2 3" key="1">
    <citation type="journal article" date="2019" name="Commun. Biol.">
        <title>The bagworm genome reveals a unique fibroin gene that provides high tensile strength.</title>
        <authorList>
            <person name="Kono N."/>
            <person name="Nakamura H."/>
            <person name="Ohtoshi R."/>
            <person name="Tomita M."/>
            <person name="Numata K."/>
            <person name="Arakawa K."/>
        </authorList>
    </citation>
    <scope>NUCLEOTIDE SEQUENCE [LARGE SCALE GENOMIC DNA]</scope>
</reference>
<dbReference type="AlphaFoldDB" id="A0A4C1W3S6"/>
<proteinExistence type="predicted"/>
<comment type="caution">
    <text evidence="2">The sequence shown here is derived from an EMBL/GenBank/DDBJ whole genome shotgun (WGS) entry which is preliminary data.</text>
</comment>